<evidence type="ECO:0000256" key="2">
    <source>
        <dbReference type="ARBA" id="ARBA00022723"/>
    </source>
</evidence>
<dbReference type="GO" id="GO:0046872">
    <property type="term" value="F:metal ion binding"/>
    <property type="evidence" value="ECO:0007669"/>
    <property type="project" value="UniProtKB-KW"/>
</dbReference>
<dbReference type="InterPro" id="IPR014349">
    <property type="entry name" value="Rieske_Fe-S_prot"/>
</dbReference>
<keyword evidence="7" id="KW-0812">Transmembrane</keyword>
<reference evidence="9 10" key="1">
    <citation type="journal article" date="2016" name="Nat. Commun.">
        <title>Thousands of microbial genomes shed light on interconnected biogeochemical processes in an aquifer system.</title>
        <authorList>
            <person name="Anantharaman K."/>
            <person name="Brown C.T."/>
            <person name="Hug L.A."/>
            <person name="Sharon I."/>
            <person name="Castelle C.J."/>
            <person name="Probst A.J."/>
            <person name="Thomas B.C."/>
            <person name="Singh A."/>
            <person name="Wilkins M.J."/>
            <person name="Karaoz U."/>
            <person name="Brodie E.L."/>
            <person name="Williams K.H."/>
            <person name="Hubbard S.S."/>
            <person name="Banfield J.F."/>
        </authorList>
    </citation>
    <scope>NUCLEOTIDE SEQUENCE [LARGE SCALE GENOMIC DNA]</scope>
    <source>
        <strain evidence="10">RBG_16_55_9</strain>
    </source>
</reference>
<sequence length="210" mass="23263">MWKPRRDGQDVVEFRESPQARQITRRKLFARLGLGAFFLSLGGVVTSILSFILPKMNYEPSTVFTVGRPADYQVGDMKLLEAKQVYIFRTPHGFQAVEAICTHLGCSYKPFGPPESQYPTVHARCPCHGSIFARDGHVLGGPAPRPLPFYHLELTEDGRLQVDKSVVKLSDELSYASGEGVGHDLYLDPEKRAMVEGPLPDGSDCVPCRG</sequence>
<dbReference type="GO" id="GO:0051537">
    <property type="term" value="F:2 iron, 2 sulfur cluster binding"/>
    <property type="evidence" value="ECO:0007669"/>
    <property type="project" value="UniProtKB-KW"/>
</dbReference>
<keyword evidence="2" id="KW-0479">Metal-binding</keyword>
<evidence type="ECO:0000313" key="9">
    <source>
        <dbReference type="EMBL" id="OGF55582.1"/>
    </source>
</evidence>
<evidence type="ECO:0000256" key="5">
    <source>
        <dbReference type="ARBA" id="ARBA00023157"/>
    </source>
</evidence>
<evidence type="ECO:0000256" key="1">
    <source>
        <dbReference type="ARBA" id="ARBA00022714"/>
    </source>
</evidence>
<keyword evidence="3" id="KW-0408">Iron</keyword>
<dbReference type="InterPro" id="IPR017941">
    <property type="entry name" value="Rieske_2Fe-2S"/>
</dbReference>
<accession>A0A1F5UWN6</accession>
<keyword evidence="1" id="KW-0001">2Fe-2S</keyword>
<keyword evidence="5" id="KW-1015">Disulfide bond</keyword>
<dbReference type="PRINTS" id="PR00162">
    <property type="entry name" value="RIESKE"/>
</dbReference>
<keyword evidence="7" id="KW-1133">Transmembrane helix</keyword>
<dbReference type="PROSITE" id="PS51296">
    <property type="entry name" value="RIESKE"/>
    <property type="match status" value="1"/>
</dbReference>
<keyword evidence="7" id="KW-0472">Membrane</keyword>
<feature type="transmembrane region" description="Helical" evidence="7">
    <location>
        <begin position="28"/>
        <end position="53"/>
    </location>
</feature>
<name>A0A1F5UWN6_FRAXR</name>
<evidence type="ECO:0000256" key="3">
    <source>
        <dbReference type="ARBA" id="ARBA00023004"/>
    </source>
</evidence>
<comment type="caution">
    <text evidence="9">The sequence shown here is derived from an EMBL/GenBank/DDBJ whole genome shotgun (WGS) entry which is preliminary data.</text>
</comment>
<evidence type="ECO:0000313" key="10">
    <source>
        <dbReference type="Proteomes" id="UP000179157"/>
    </source>
</evidence>
<organism evidence="9 10">
    <name type="scientific">Fraserbacteria sp. (strain RBG_16_55_9)</name>
    <dbReference type="NCBI Taxonomy" id="1817864"/>
    <lineage>
        <taxon>Bacteria</taxon>
        <taxon>Candidatus Fraseribacteriota</taxon>
    </lineage>
</organism>
<dbReference type="Pfam" id="PF00355">
    <property type="entry name" value="Rieske"/>
    <property type="match status" value="1"/>
</dbReference>
<feature type="domain" description="Rieske" evidence="8">
    <location>
        <begin position="83"/>
        <end position="161"/>
    </location>
</feature>
<keyword evidence="4" id="KW-0411">Iron-sulfur</keyword>
<protein>
    <recommendedName>
        <fullName evidence="8">Rieske domain-containing protein</fullName>
    </recommendedName>
</protein>
<dbReference type="InterPro" id="IPR005805">
    <property type="entry name" value="Rieske_Fe-S_prot_C"/>
</dbReference>
<evidence type="ECO:0000259" key="8">
    <source>
        <dbReference type="PROSITE" id="PS51296"/>
    </source>
</evidence>
<dbReference type="GO" id="GO:0016020">
    <property type="term" value="C:membrane"/>
    <property type="evidence" value="ECO:0007669"/>
    <property type="project" value="InterPro"/>
</dbReference>
<dbReference type="Proteomes" id="UP000179157">
    <property type="component" value="Unassembled WGS sequence"/>
</dbReference>
<evidence type="ECO:0000256" key="6">
    <source>
        <dbReference type="ARBA" id="ARBA00034078"/>
    </source>
</evidence>
<proteinExistence type="predicted"/>
<dbReference type="EMBL" id="MFGX01000053">
    <property type="protein sequence ID" value="OGF55582.1"/>
    <property type="molecule type" value="Genomic_DNA"/>
</dbReference>
<dbReference type="PANTHER" id="PTHR10134">
    <property type="entry name" value="CYTOCHROME B-C1 COMPLEX SUBUNIT RIESKE, MITOCHONDRIAL"/>
    <property type="match status" value="1"/>
</dbReference>
<dbReference type="Gene3D" id="2.102.10.10">
    <property type="entry name" value="Rieske [2Fe-2S] iron-sulphur domain"/>
    <property type="match status" value="1"/>
</dbReference>
<comment type="cofactor">
    <cofactor evidence="6">
        <name>[2Fe-2S] cluster</name>
        <dbReference type="ChEBI" id="CHEBI:190135"/>
    </cofactor>
</comment>
<evidence type="ECO:0000256" key="7">
    <source>
        <dbReference type="SAM" id="Phobius"/>
    </source>
</evidence>
<dbReference type="STRING" id="1817864.A2Z21_06480"/>
<evidence type="ECO:0000256" key="4">
    <source>
        <dbReference type="ARBA" id="ARBA00023014"/>
    </source>
</evidence>
<dbReference type="InterPro" id="IPR036922">
    <property type="entry name" value="Rieske_2Fe-2S_sf"/>
</dbReference>
<dbReference type="AlphaFoldDB" id="A0A1F5UWN6"/>
<gene>
    <name evidence="9" type="ORF">A2Z21_06480</name>
</gene>
<dbReference type="SUPFAM" id="SSF50022">
    <property type="entry name" value="ISP domain"/>
    <property type="match status" value="1"/>
</dbReference>